<keyword evidence="1" id="KW-0812">Transmembrane</keyword>
<organism evidence="2 3">
    <name type="scientific">Plutella xylostella</name>
    <name type="common">Diamondback moth</name>
    <name type="synonym">Plutella maculipennis</name>
    <dbReference type="NCBI Taxonomy" id="51655"/>
    <lineage>
        <taxon>Eukaryota</taxon>
        <taxon>Metazoa</taxon>
        <taxon>Ecdysozoa</taxon>
        <taxon>Arthropoda</taxon>
        <taxon>Hexapoda</taxon>
        <taxon>Insecta</taxon>
        <taxon>Pterygota</taxon>
        <taxon>Neoptera</taxon>
        <taxon>Endopterygota</taxon>
        <taxon>Lepidoptera</taxon>
        <taxon>Glossata</taxon>
        <taxon>Ditrysia</taxon>
        <taxon>Yponomeutoidea</taxon>
        <taxon>Plutellidae</taxon>
        <taxon>Plutella</taxon>
    </lineage>
</organism>
<evidence type="ECO:0000313" key="3">
    <source>
        <dbReference type="Proteomes" id="UP000823941"/>
    </source>
</evidence>
<evidence type="ECO:0000256" key="1">
    <source>
        <dbReference type="SAM" id="Phobius"/>
    </source>
</evidence>
<keyword evidence="3" id="KW-1185">Reference proteome</keyword>
<feature type="transmembrane region" description="Helical" evidence="1">
    <location>
        <begin position="110"/>
        <end position="131"/>
    </location>
</feature>
<keyword evidence="1" id="KW-0472">Membrane</keyword>
<feature type="transmembrane region" description="Helical" evidence="1">
    <location>
        <begin position="168"/>
        <end position="189"/>
    </location>
</feature>
<dbReference type="EMBL" id="JAHIBW010000006">
    <property type="protein sequence ID" value="KAG7309742.1"/>
    <property type="molecule type" value="Genomic_DNA"/>
</dbReference>
<name>A0ABQ7QXG0_PLUXY</name>
<feature type="non-terminal residue" evidence="2">
    <location>
        <position position="192"/>
    </location>
</feature>
<keyword evidence="1" id="KW-1133">Transmembrane helix</keyword>
<protein>
    <recommendedName>
        <fullName evidence="4">Protein NKG7</fullName>
    </recommendedName>
</protein>
<comment type="caution">
    <text evidence="2">The sequence shown here is derived from an EMBL/GenBank/DDBJ whole genome shotgun (WGS) entry which is preliminary data.</text>
</comment>
<evidence type="ECO:0000313" key="2">
    <source>
        <dbReference type="EMBL" id="KAG7309742.1"/>
    </source>
</evidence>
<accession>A0ABQ7QXG0</accession>
<proteinExistence type="predicted"/>
<dbReference type="Proteomes" id="UP000823941">
    <property type="component" value="Chromosome 6"/>
</dbReference>
<gene>
    <name evidence="2" type="ORF">JYU34_004240</name>
</gene>
<reference evidence="2 3" key="1">
    <citation type="submission" date="2021-06" db="EMBL/GenBank/DDBJ databases">
        <title>A haploid diamondback moth (Plutella xylostella L.) genome assembly resolves 31 chromosomes and identifies a diamide resistance mutation.</title>
        <authorList>
            <person name="Ward C.M."/>
            <person name="Perry K.D."/>
            <person name="Baker G."/>
            <person name="Powis K."/>
            <person name="Heckel D.G."/>
            <person name="Baxter S.W."/>
        </authorList>
    </citation>
    <scope>NUCLEOTIDE SEQUENCE [LARGE SCALE GENOMIC DNA]</scope>
    <source>
        <strain evidence="2 3">LV</strain>
        <tissue evidence="2">Single pupa</tissue>
    </source>
</reference>
<feature type="transmembrane region" description="Helical" evidence="1">
    <location>
        <begin position="78"/>
        <end position="103"/>
    </location>
</feature>
<evidence type="ECO:0008006" key="4">
    <source>
        <dbReference type="Google" id="ProtNLM"/>
    </source>
</evidence>
<sequence length="192" mass="19611">MVAVLHAKDAMWSRKQSVSSAVSGASRGEDPGSDPKLYPFAVALRVRVLQIVCGIGGLVVGAVGWLEERERPALGLGVPTGVVTILAAGIVIGGLVVGAVGWLEERERPALGLGVPTGVVTILAAATSVYYSRGFGGWVSARAKSSGAWGAPWRALGPSPYAAVPLTALWAAAAAAHVAMITFCVRSLLNIG</sequence>
<feature type="transmembrane region" description="Helical" evidence="1">
    <location>
        <begin position="46"/>
        <end position="66"/>
    </location>
</feature>